<feature type="region of interest" description="Disordered" evidence="1">
    <location>
        <begin position="75"/>
        <end position="107"/>
    </location>
</feature>
<evidence type="ECO:0000313" key="3">
    <source>
        <dbReference type="Proteomes" id="UP000827549"/>
    </source>
</evidence>
<dbReference type="SMART" id="SM00696">
    <property type="entry name" value="DM9"/>
    <property type="match status" value="1"/>
</dbReference>
<evidence type="ECO:0000256" key="1">
    <source>
        <dbReference type="SAM" id="MobiDB-lite"/>
    </source>
</evidence>
<proteinExistence type="predicted"/>
<dbReference type="RefSeq" id="XP_062625362.1">
    <property type="nucleotide sequence ID" value="XM_062769378.1"/>
</dbReference>
<gene>
    <name evidence="2" type="ORF">LOC62_02G002854</name>
</gene>
<dbReference type="PANTHER" id="PTHR31649:SF1">
    <property type="entry name" value="FARNESOIC ACID O-METHYL TRANSFERASE DOMAIN-CONTAINING PROTEIN"/>
    <property type="match status" value="1"/>
</dbReference>
<sequence>MVEWDENMRPYHPFRSRSMPPPPPPAPRPHSPGWTQNCFYPAGTTVWYAGTIWRCDAPHTSGALAREPPVSPHLWSPAYPPPSSSHRPPSPYDLSTRPRIGASLSPGLGRSMSVGSFTSWDSGSGIEGARDARARLMALREDPEFARDRSYLRDELLGARVWRVGGVGAFAYAEDTEVERVRQSAFREYTADNGREDWLHAARARTAAYANAEANGGIVPLLRWVIVESWAPIPHDALPIGHEEDGHVLYASRVWFDGGLHVGKAGDHLAVRCATSVGGRVHSAPTFEVLCGSLDTVEWVPVEPGQLAVFPGLQPVEAGRQSDGRAIFVARAEHHREDRLESYEVLTYATTHRR</sequence>
<feature type="region of interest" description="Disordered" evidence="1">
    <location>
        <begin position="1"/>
        <end position="30"/>
    </location>
</feature>
<name>A0AAF0Y3B6_9TREE</name>
<dbReference type="PANTHER" id="PTHR31649">
    <property type="entry name" value="AGAP009604-PA"/>
    <property type="match status" value="1"/>
</dbReference>
<dbReference type="Proteomes" id="UP000827549">
    <property type="component" value="Chromosome 2"/>
</dbReference>
<dbReference type="EMBL" id="CP086715">
    <property type="protein sequence ID" value="WOO79330.1"/>
    <property type="molecule type" value="Genomic_DNA"/>
</dbReference>
<dbReference type="GeneID" id="87806101"/>
<dbReference type="GO" id="GO:0005576">
    <property type="term" value="C:extracellular region"/>
    <property type="evidence" value="ECO:0007669"/>
    <property type="project" value="InterPro"/>
</dbReference>
<dbReference type="SUPFAM" id="SSF51055">
    <property type="entry name" value="Carbohydrate binding domain"/>
    <property type="match status" value="1"/>
</dbReference>
<dbReference type="GO" id="GO:0005975">
    <property type="term" value="P:carbohydrate metabolic process"/>
    <property type="evidence" value="ECO:0007669"/>
    <property type="project" value="InterPro"/>
</dbReference>
<evidence type="ECO:0000313" key="2">
    <source>
        <dbReference type="EMBL" id="WOO79330.1"/>
    </source>
</evidence>
<dbReference type="InterPro" id="IPR006616">
    <property type="entry name" value="DM9_repeat"/>
</dbReference>
<dbReference type="Pfam" id="PF11901">
    <property type="entry name" value="DM9"/>
    <property type="match status" value="1"/>
</dbReference>
<dbReference type="InterPro" id="IPR036573">
    <property type="entry name" value="CBM_sf_5/12"/>
</dbReference>
<dbReference type="AlphaFoldDB" id="A0AAF0Y3B6"/>
<feature type="compositionally biased region" description="Pro residues" evidence="1">
    <location>
        <begin position="78"/>
        <end position="91"/>
    </location>
</feature>
<evidence type="ECO:0008006" key="4">
    <source>
        <dbReference type="Google" id="ProtNLM"/>
    </source>
</evidence>
<protein>
    <recommendedName>
        <fullName evidence="4">Chitin-binding type-3 domain-containing protein</fullName>
    </recommendedName>
</protein>
<feature type="compositionally biased region" description="Pro residues" evidence="1">
    <location>
        <begin position="19"/>
        <end position="30"/>
    </location>
</feature>
<dbReference type="GO" id="GO:0004553">
    <property type="term" value="F:hydrolase activity, hydrolyzing O-glycosyl compounds"/>
    <property type="evidence" value="ECO:0007669"/>
    <property type="project" value="InterPro"/>
</dbReference>
<organism evidence="2 3">
    <name type="scientific">Vanrija pseudolonga</name>
    <dbReference type="NCBI Taxonomy" id="143232"/>
    <lineage>
        <taxon>Eukaryota</taxon>
        <taxon>Fungi</taxon>
        <taxon>Dikarya</taxon>
        <taxon>Basidiomycota</taxon>
        <taxon>Agaricomycotina</taxon>
        <taxon>Tremellomycetes</taxon>
        <taxon>Trichosporonales</taxon>
        <taxon>Trichosporonaceae</taxon>
        <taxon>Vanrija</taxon>
    </lineage>
</organism>
<reference evidence="2" key="1">
    <citation type="submission" date="2023-10" db="EMBL/GenBank/DDBJ databases">
        <authorList>
            <person name="Noh H."/>
        </authorList>
    </citation>
    <scope>NUCLEOTIDE SEQUENCE</scope>
    <source>
        <strain evidence="2">DUCC4014</strain>
    </source>
</reference>
<dbReference type="Gene3D" id="2.10.10.20">
    <property type="entry name" value="Carbohydrate-binding module superfamily 5/12"/>
    <property type="match status" value="1"/>
</dbReference>
<dbReference type="GO" id="GO:0030246">
    <property type="term" value="F:carbohydrate binding"/>
    <property type="evidence" value="ECO:0007669"/>
    <property type="project" value="InterPro"/>
</dbReference>
<keyword evidence="3" id="KW-1185">Reference proteome</keyword>
<accession>A0AAF0Y3B6</accession>